<keyword evidence="3" id="KW-1185">Reference proteome</keyword>
<name>A0A8H6IQZ7_9PEZI</name>
<feature type="region of interest" description="Disordered" evidence="1">
    <location>
        <begin position="1"/>
        <end position="21"/>
    </location>
</feature>
<evidence type="ECO:0000256" key="1">
    <source>
        <dbReference type="SAM" id="MobiDB-lite"/>
    </source>
</evidence>
<evidence type="ECO:0000313" key="3">
    <source>
        <dbReference type="Proteomes" id="UP000652219"/>
    </source>
</evidence>
<dbReference type="Proteomes" id="UP000652219">
    <property type="component" value="Unassembled WGS sequence"/>
</dbReference>
<proteinExistence type="predicted"/>
<protein>
    <submittedName>
        <fullName evidence="2">Uncharacterized protein</fullName>
    </submittedName>
</protein>
<accession>A0A8H6IQZ7</accession>
<evidence type="ECO:0000313" key="2">
    <source>
        <dbReference type="EMBL" id="KAF6793362.1"/>
    </source>
</evidence>
<comment type="caution">
    <text evidence="2">The sequence shown here is derived from an EMBL/GenBank/DDBJ whole genome shotgun (WGS) entry which is preliminary data.</text>
</comment>
<gene>
    <name evidence="2" type="ORF">CSOJ01_13967</name>
</gene>
<organism evidence="2 3">
    <name type="scientific">Colletotrichum sojae</name>
    <dbReference type="NCBI Taxonomy" id="2175907"/>
    <lineage>
        <taxon>Eukaryota</taxon>
        <taxon>Fungi</taxon>
        <taxon>Dikarya</taxon>
        <taxon>Ascomycota</taxon>
        <taxon>Pezizomycotina</taxon>
        <taxon>Sordariomycetes</taxon>
        <taxon>Hypocreomycetidae</taxon>
        <taxon>Glomerellales</taxon>
        <taxon>Glomerellaceae</taxon>
        <taxon>Colletotrichum</taxon>
        <taxon>Colletotrichum orchidearum species complex</taxon>
    </lineage>
</organism>
<reference evidence="2 3" key="1">
    <citation type="journal article" date="2020" name="Phytopathology">
        <title>Genome Sequence Resources of Colletotrichum truncatum, C. plurivorum, C. musicola, and C. sojae: Four Species Pathogenic to Soybean (Glycine max).</title>
        <authorList>
            <person name="Rogerio F."/>
            <person name="Boufleur T.R."/>
            <person name="Ciampi-Guillardi M."/>
            <person name="Sukno S.A."/>
            <person name="Thon M.R."/>
            <person name="Massola Junior N.S."/>
            <person name="Baroncelli R."/>
        </authorList>
    </citation>
    <scope>NUCLEOTIDE SEQUENCE [LARGE SCALE GENOMIC DNA]</scope>
    <source>
        <strain evidence="2 3">LFN0009</strain>
    </source>
</reference>
<dbReference type="EMBL" id="WIGN01000436">
    <property type="protein sequence ID" value="KAF6793362.1"/>
    <property type="molecule type" value="Genomic_DNA"/>
</dbReference>
<sequence>MTAKNPLAGCPSGGQSVSRPIKDGRVPASLGLFFSWKTPSSEVTLENIHPQHHNMAQASPPWQRLLGLLSVLLALLLGLSAEKNGAAAAGCPAEIVSASDNTWSVDFDNRTDAAETPRESSYVESLKEEFEKLEAAGLHGTGAQTSFEDFAVEIPASCLNGPAKNKNEPLALPVSLASLHLRTVQTWASYM</sequence>
<dbReference type="AlphaFoldDB" id="A0A8H6IQZ7"/>